<dbReference type="InterPro" id="IPR005025">
    <property type="entry name" value="FMN_Rdtase-like_dom"/>
</dbReference>
<feature type="domain" description="NADPH-dependent FMN reductase-like" evidence="3">
    <location>
        <begin position="1"/>
        <end position="150"/>
    </location>
</feature>
<keyword evidence="5" id="KW-1185">Reference proteome</keyword>
<dbReference type="PANTHER" id="PTHR43278:SF1">
    <property type="entry name" value="IRON-SULFUR FLAVOPROTEIN MJ1083"/>
    <property type="match status" value="1"/>
</dbReference>
<dbReference type="EMBL" id="FSQZ01000001">
    <property type="protein sequence ID" value="SIN61779.1"/>
    <property type="molecule type" value="Genomic_DNA"/>
</dbReference>
<protein>
    <submittedName>
        <fullName evidence="4">Multimeric flavodoxin WrbA</fullName>
    </submittedName>
</protein>
<name>A0ABY1JA95_9BACT</name>
<evidence type="ECO:0000256" key="1">
    <source>
        <dbReference type="ARBA" id="ARBA00022630"/>
    </source>
</evidence>
<reference evidence="4 5" key="1">
    <citation type="submission" date="2016-11" db="EMBL/GenBank/DDBJ databases">
        <authorList>
            <person name="Varghese N."/>
            <person name="Submissions S."/>
        </authorList>
    </citation>
    <scope>NUCLEOTIDE SEQUENCE [LARGE SCALE GENOMIC DNA]</scope>
    <source>
        <strain evidence="4 5">DSM 20664</strain>
    </source>
</reference>
<dbReference type="InterPro" id="IPR029039">
    <property type="entry name" value="Flavoprotein-like_sf"/>
</dbReference>
<dbReference type="Gene3D" id="3.40.50.360">
    <property type="match status" value="1"/>
</dbReference>
<evidence type="ECO:0000259" key="3">
    <source>
        <dbReference type="Pfam" id="PF03358"/>
    </source>
</evidence>
<gene>
    <name evidence="4" type="ORF">SAMN05444368_0010</name>
</gene>
<sequence length="220" mass="24638">MKILCISGSPRGKQSNTFKLTEEALIEIKSQYAGAAIECVHLSDKDVKYCIGCGLCHKDLLKCPLRDDVRDILQKMLEADVIMFASPVYINHISAQLKALLDRSSPFIHCQMLLGKYGAAFATSGGGPHVMVLDYLEDYMISCGIQYVGGVSGPMSEFDALKERARSLGAQIVEAVREGKKFPDQLAIMEVRRRFFKDAISSRKEQWAGEYGYWREKGWL</sequence>
<dbReference type="Pfam" id="PF03358">
    <property type="entry name" value="FMN_red"/>
    <property type="match status" value="1"/>
</dbReference>
<dbReference type="Proteomes" id="UP000185093">
    <property type="component" value="Unassembled WGS sequence"/>
</dbReference>
<comment type="caution">
    <text evidence="4">The sequence shown here is derived from an EMBL/GenBank/DDBJ whole genome shotgun (WGS) entry which is preliminary data.</text>
</comment>
<dbReference type="SUPFAM" id="SSF52218">
    <property type="entry name" value="Flavoproteins"/>
    <property type="match status" value="1"/>
</dbReference>
<proteinExistence type="predicted"/>
<dbReference type="PANTHER" id="PTHR43278">
    <property type="entry name" value="NAD(P)H-DEPENDENT FMN-CONTAINING OXIDOREDUCTASE YWQN-RELATED"/>
    <property type="match status" value="1"/>
</dbReference>
<evidence type="ECO:0000313" key="5">
    <source>
        <dbReference type="Proteomes" id="UP000185093"/>
    </source>
</evidence>
<evidence type="ECO:0000313" key="4">
    <source>
        <dbReference type="EMBL" id="SIN61779.1"/>
    </source>
</evidence>
<keyword evidence="1" id="KW-0285">Flavoprotein</keyword>
<dbReference type="InterPro" id="IPR051796">
    <property type="entry name" value="ISF_SsuE-like"/>
</dbReference>
<organism evidence="4 5">
    <name type="scientific">Acetomicrobium flavidum</name>
    <dbReference type="NCBI Taxonomy" id="49896"/>
    <lineage>
        <taxon>Bacteria</taxon>
        <taxon>Thermotogati</taxon>
        <taxon>Synergistota</taxon>
        <taxon>Synergistia</taxon>
        <taxon>Synergistales</taxon>
        <taxon>Acetomicrobiaceae</taxon>
        <taxon>Acetomicrobium</taxon>
    </lineage>
</organism>
<evidence type="ECO:0000256" key="2">
    <source>
        <dbReference type="ARBA" id="ARBA00022643"/>
    </source>
</evidence>
<accession>A0ABY1JA95</accession>
<dbReference type="RefSeq" id="WP_074198886.1">
    <property type="nucleotide sequence ID" value="NZ_FSQZ01000001.1"/>
</dbReference>
<keyword evidence="2" id="KW-0288">FMN</keyword>